<accession>A0A1E5BAK4</accession>
<proteinExistence type="predicted"/>
<keyword evidence="1" id="KW-1133">Transmembrane helix</keyword>
<name>A0A1E5BAK4_9VIBR</name>
<comment type="caution">
    <text evidence="2">The sequence shown here is derived from an EMBL/GenBank/DDBJ whole genome shotgun (WGS) entry which is preliminary data.</text>
</comment>
<keyword evidence="1" id="KW-0812">Transmembrane</keyword>
<dbReference type="EMBL" id="AJYQ02000135">
    <property type="protein sequence ID" value="OEE30967.1"/>
    <property type="molecule type" value="Genomic_DNA"/>
</dbReference>
<gene>
    <name evidence="2" type="ORF">A1QO_14580</name>
</gene>
<organism evidence="2 3">
    <name type="scientific">Vibrio genomosp. F10 str. ZF-129</name>
    <dbReference type="NCBI Taxonomy" id="1187848"/>
    <lineage>
        <taxon>Bacteria</taxon>
        <taxon>Pseudomonadati</taxon>
        <taxon>Pseudomonadota</taxon>
        <taxon>Gammaproteobacteria</taxon>
        <taxon>Vibrionales</taxon>
        <taxon>Vibrionaceae</taxon>
        <taxon>Vibrio</taxon>
    </lineage>
</organism>
<dbReference type="AlphaFoldDB" id="A0A1E5BAK4"/>
<reference evidence="2 3" key="1">
    <citation type="journal article" date="2012" name="Science">
        <title>Ecological populations of bacteria act as socially cohesive units of antibiotic production and resistance.</title>
        <authorList>
            <person name="Cordero O.X."/>
            <person name="Wildschutte H."/>
            <person name="Kirkup B."/>
            <person name="Proehl S."/>
            <person name="Ngo L."/>
            <person name="Hussain F."/>
            <person name="Le Roux F."/>
            <person name="Mincer T."/>
            <person name="Polz M.F."/>
        </authorList>
    </citation>
    <scope>NUCLEOTIDE SEQUENCE [LARGE SCALE GENOMIC DNA]</scope>
    <source>
        <strain evidence="2 3">ZF-129</strain>
    </source>
</reference>
<protein>
    <submittedName>
        <fullName evidence="2">Uncharacterized protein</fullName>
    </submittedName>
</protein>
<evidence type="ECO:0000256" key="1">
    <source>
        <dbReference type="SAM" id="Phobius"/>
    </source>
</evidence>
<dbReference type="eggNOG" id="ENOG5031PQN">
    <property type="taxonomic scope" value="Bacteria"/>
</dbReference>
<keyword evidence="1" id="KW-0472">Membrane</keyword>
<feature type="transmembrane region" description="Helical" evidence="1">
    <location>
        <begin position="6"/>
        <end position="27"/>
    </location>
</feature>
<evidence type="ECO:0000313" key="2">
    <source>
        <dbReference type="EMBL" id="OEE30967.1"/>
    </source>
</evidence>
<dbReference type="Proteomes" id="UP000094741">
    <property type="component" value="Unassembled WGS sequence"/>
</dbReference>
<sequence length="162" mass="18284">MIKYISVALVSFLIGVGGMYYLASMTLNDLDEKHNKRLKEEYELFRYHNTNAAETLIKVSNASINHTLCKLKGEDKKEVIHALILNAMFASDVSKQSIETLEEVFTTSLLAHKELSRTSPNKANEYLLPLIRNHCSNHLPELNCDKIDSLIDSLSKEPSVCT</sequence>
<evidence type="ECO:0000313" key="3">
    <source>
        <dbReference type="Proteomes" id="UP000094741"/>
    </source>
</evidence>